<dbReference type="Proteomes" id="UP000228755">
    <property type="component" value="Unassembled WGS sequence"/>
</dbReference>
<evidence type="ECO:0000256" key="1">
    <source>
        <dbReference type="ARBA" id="ARBA00004651"/>
    </source>
</evidence>
<feature type="transmembrane region" description="Helical" evidence="6">
    <location>
        <begin position="536"/>
        <end position="557"/>
    </location>
</feature>
<dbReference type="GO" id="GO:0005886">
    <property type="term" value="C:plasma membrane"/>
    <property type="evidence" value="ECO:0007669"/>
    <property type="project" value="UniProtKB-SubCell"/>
</dbReference>
<feature type="transmembrane region" description="Helical" evidence="6">
    <location>
        <begin position="85"/>
        <end position="106"/>
    </location>
</feature>
<accession>A0A2M9HTE4</accession>
<feature type="transmembrane region" description="Helical" evidence="6">
    <location>
        <begin position="364"/>
        <end position="381"/>
    </location>
</feature>
<sequence>MDWMLREQGSRDWRLLPVALTLWSASLSAHLAFDEWSTAAQPETAKTAINNAISTSATALTHVMTAIAIILSVVLIMAMRLRTRWMGTVAVCLAVACIGGITAIAADSVAWRDSASVWARNHGTLTQVRATVIAPMVASDRREYACQADVRLNGISTDTAIPSARSEQVKPTMQRSSAQARVYMPAQHCSIIHRGAVYHLSGTLQESEYGRMPLWLLVEDGSAVAQVEEPPWYRATIEHMQQSFFHATERLSDQGRILVPGLTMGVLGQDYVGVADAPAYETSSNMPTTSHTNAINETYSSTLEERFQRSGIMHLMAVSGGHFVLLADMVRRTCMRLLLTRSVSAMLMACSYVLLALLMFPGDSVTRALIMGLLGIAAYGIGRRSQSVSALSWTVIIVLIVNPDMSRSYGFALSSAAVIGIVLFAKPLSDAFHRLLPKPIAQMTAMTMGAQIFTLPIQILMEPELPLLSIPANLLVSPFVGFATLTGLMALFCAWCAPWLAGLFAWIASLGTLIMEQVAMLIGASDWAVLPWPDGVSGAVLMLAAEGGLAALAVFTVRVVRRCGQEDADADLPGRHFGSTRRLRMMLWWRETRRLLNPDTDGR</sequence>
<feature type="domain" description="ComEC/Rec2-related protein" evidence="7">
    <location>
        <begin position="299"/>
        <end position="545"/>
    </location>
</feature>
<evidence type="ECO:0000313" key="8">
    <source>
        <dbReference type="EMBL" id="PJM80085.1"/>
    </source>
</evidence>
<feature type="transmembrane region" description="Helical" evidence="6">
    <location>
        <begin position="409"/>
        <end position="428"/>
    </location>
</feature>
<feature type="transmembrane region" description="Helical" evidence="6">
    <location>
        <begin position="52"/>
        <end position="78"/>
    </location>
</feature>
<dbReference type="EMBL" id="PGLQ01000001">
    <property type="protein sequence ID" value="PJM80085.1"/>
    <property type="molecule type" value="Genomic_DNA"/>
</dbReference>
<feature type="transmembrane region" description="Helical" evidence="6">
    <location>
        <begin position="337"/>
        <end position="358"/>
    </location>
</feature>
<comment type="caution">
    <text evidence="8">The sequence shown here is derived from an EMBL/GenBank/DDBJ whole genome shotgun (WGS) entry which is preliminary data.</text>
</comment>
<dbReference type="PANTHER" id="PTHR30619:SF7">
    <property type="entry name" value="BETA-LACTAMASE DOMAIN PROTEIN"/>
    <property type="match status" value="1"/>
</dbReference>
<reference evidence="8 9" key="1">
    <citation type="submission" date="2017-11" db="EMBL/GenBank/DDBJ databases">
        <title>Draft genome sequences of strains TRE 1, TRE D, TRE H and TRI 7, isolated from tamarins, belonging to four potential novel Bifidobacterium species.</title>
        <authorList>
            <person name="Mattarelli P."/>
            <person name="Modesto M."/>
            <person name="Bonetti A."/>
            <person name="Puglisi E."/>
            <person name="Morelli L."/>
        </authorList>
    </citation>
    <scope>NUCLEOTIDE SEQUENCE [LARGE SCALE GENOMIC DNA]</scope>
    <source>
        <strain evidence="9">TRED</strain>
    </source>
</reference>
<comment type="subcellular location">
    <subcellularLocation>
        <location evidence="1">Cell membrane</location>
        <topology evidence="1">Multi-pass membrane protein</topology>
    </subcellularLocation>
</comment>
<evidence type="ECO:0000259" key="7">
    <source>
        <dbReference type="Pfam" id="PF03772"/>
    </source>
</evidence>
<evidence type="ECO:0000256" key="5">
    <source>
        <dbReference type="ARBA" id="ARBA00023136"/>
    </source>
</evidence>
<evidence type="ECO:0000256" key="2">
    <source>
        <dbReference type="ARBA" id="ARBA00022475"/>
    </source>
</evidence>
<feature type="transmembrane region" description="Helical" evidence="6">
    <location>
        <begin position="473"/>
        <end position="496"/>
    </location>
</feature>
<evidence type="ECO:0000256" key="6">
    <source>
        <dbReference type="SAM" id="Phobius"/>
    </source>
</evidence>
<evidence type="ECO:0000256" key="3">
    <source>
        <dbReference type="ARBA" id="ARBA00022692"/>
    </source>
</evidence>
<dbReference type="AlphaFoldDB" id="A0A2M9HTE4"/>
<name>A0A2M9HTE4_9BIFI</name>
<dbReference type="NCBIfam" id="TIGR00360">
    <property type="entry name" value="ComEC_N-term"/>
    <property type="match status" value="1"/>
</dbReference>
<keyword evidence="5 6" id="KW-0472">Membrane</keyword>
<keyword evidence="2" id="KW-1003">Cell membrane</keyword>
<dbReference type="InterPro" id="IPR004477">
    <property type="entry name" value="ComEC_N"/>
</dbReference>
<keyword evidence="4 6" id="KW-1133">Transmembrane helix</keyword>
<protein>
    <submittedName>
        <fullName evidence="8">Competence protein</fullName>
    </submittedName>
</protein>
<feature type="transmembrane region" description="Helical" evidence="6">
    <location>
        <begin position="503"/>
        <end position="524"/>
    </location>
</feature>
<proteinExistence type="predicted"/>
<keyword evidence="9" id="KW-1185">Reference proteome</keyword>
<dbReference type="PANTHER" id="PTHR30619">
    <property type="entry name" value="DNA INTERNALIZATION/COMPETENCE PROTEIN COMEC/REC2"/>
    <property type="match status" value="1"/>
</dbReference>
<evidence type="ECO:0000313" key="9">
    <source>
        <dbReference type="Proteomes" id="UP000228755"/>
    </source>
</evidence>
<dbReference type="Pfam" id="PF03772">
    <property type="entry name" value="Competence"/>
    <property type="match status" value="1"/>
</dbReference>
<evidence type="ECO:0000256" key="4">
    <source>
        <dbReference type="ARBA" id="ARBA00022989"/>
    </source>
</evidence>
<dbReference type="InterPro" id="IPR052159">
    <property type="entry name" value="Competence_DNA_uptake"/>
</dbReference>
<keyword evidence="3 6" id="KW-0812">Transmembrane</keyword>
<dbReference type="OrthoDB" id="7177610at2"/>
<gene>
    <name evidence="8" type="ORF">CUU80_02900</name>
</gene>
<organism evidence="8 9">
    <name type="scientific">Bifidobacterium scaligerum</name>
    <dbReference type="NCBI Taxonomy" id="2052656"/>
    <lineage>
        <taxon>Bacteria</taxon>
        <taxon>Bacillati</taxon>
        <taxon>Actinomycetota</taxon>
        <taxon>Actinomycetes</taxon>
        <taxon>Bifidobacteriales</taxon>
        <taxon>Bifidobacteriaceae</taxon>
        <taxon>Bifidobacterium</taxon>
    </lineage>
</organism>